<evidence type="ECO:0000313" key="3">
    <source>
        <dbReference type="Proteomes" id="UP000298030"/>
    </source>
</evidence>
<evidence type="ECO:0000313" key="2">
    <source>
        <dbReference type="EMBL" id="TEB21494.1"/>
    </source>
</evidence>
<dbReference type="EMBL" id="QPFP01000109">
    <property type="protein sequence ID" value="TEB21494.1"/>
    <property type="molecule type" value="Genomic_DNA"/>
</dbReference>
<organism evidence="2 3">
    <name type="scientific">Coprinellus micaceus</name>
    <name type="common">Glistening ink-cap mushroom</name>
    <name type="synonym">Coprinus micaceus</name>
    <dbReference type="NCBI Taxonomy" id="71717"/>
    <lineage>
        <taxon>Eukaryota</taxon>
        <taxon>Fungi</taxon>
        <taxon>Dikarya</taxon>
        <taxon>Basidiomycota</taxon>
        <taxon>Agaricomycotina</taxon>
        <taxon>Agaricomycetes</taxon>
        <taxon>Agaricomycetidae</taxon>
        <taxon>Agaricales</taxon>
        <taxon>Agaricineae</taxon>
        <taxon>Psathyrellaceae</taxon>
        <taxon>Coprinellus</taxon>
    </lineage>
</organism>
<gene>
    <name evidence="2" type="ORF">FA13DRAFT_100744</name>
</gene>
<comment type="caution">
    <text evidence="2">The sequence shown here is derived from an EMBL/GenBank/DDBJ whole genome shotgun (WGS) entry which is preliminary data.</text>
</comment>
<name>A0A4Y7SIT3_COPMI</name>
<dbReference type="Proteomes" id="UP000298030">
    <property type="component" value="Unassembled WGS sequence"/>
</dbReference>
<reference evidence="2 3" key="1">
    <citation type="journal article" date="2019" name="Nat. Ecol. Evol.">
        <title>Megaphylogeny resolves global patterns of mushroom evolution.</title>
        <authorList>
            <person name="Varga T."/>
            <person name="Krizsan K."/>
            <person name="Foldi C."/>
            <person name="Dima B."/>
            <person name="Sanchez-Garcia M."/>
            <person name="Sanchez-Ramirez S."/>
            <person name="Szollosi G.J."/>
            <person name="Szarkandi J.G."/>
            <person name="Papp V."/>
            <person name="Albert L."/>
            <person name="Andreopoulos W."/>
            <person name="Angelini C."/>
            <person name="Antonin V."/>
            <person name="Barry K.W."/>
            <person name="Bougher N.L."/>
            <person name="Buchanan P."/>
            <person name="Buyck B."/>
            <person name="Bense V."/>
            <person name="Catcheside P."/>
            <person name="Chovatia M."/>
            <person name="Cooper J."/>
            <person name="Damon W."/>
            <person name="Desjardin D."/>
            <person name="Finy P."/>
            <person name="Geml J."/>
            <person name="Haridas S."/>
            <person name="Hughes K."/>
            <person name="Justo A."/>
            <person name="Karasinski D."/>
            <person name="Kautmanova I."/>
            <person name="Kiss B."/>
            <person name="Kocsube S."/>
            <person name="Kotiranta H."/>
            <person name="LaButti K.M."/>
            <person name="Lechner B.E."/>
            <person name="Liimatainen K."/>
            <person name="Lipzen A."/>
            <person name="Lukacs Z."/>
            <person name="Mihaltcheva S."/>
            <person name="Morgado L.N."/>
            <person name="Niskanen T."/>
            <person name="Noordeloos M.E."/>
            <person name="Ohm R.A."/>
            <person name="Ortiz-Santana B."/>
            <person name="Ovrebo C."/>
            <person name="Racz N."/>
            <person name="Riley R."/>
            <person name="Savchenko A."/>
            <person name="Shiryaev A."/>
            <person name="Soop K."/>
            <person name="Spirin V."/>
            <person name="Szebenyi C."/>
            <person name="Tomsovsky M."/>
            <person name="Tulloss R.E."/>
            <person name="Uehling J."/>
            <person name="Grigoriev I.V."/>
            <person name="Vagvolgyi C."/>
            <person name="Papp T."/>
            <person name="Martin F.M."/>
            <person name="Miettinen O."/>
            <person name="Hibbett D.S."/>
            <person name="Nagy L.G."/>
        </authorList>
    </citation>
    <scope>NUCLEOTIDE SEQUENCE [LARGE SCALE GENOMIC DNA]</scope>
    <source>
        <strain evidence="2 3">FP101781</strain>
    </source>
</reference>
<proteinExistence type="predicted"/>
<keyword evidence="3" id="KW-1185">Reference proteome</keyword>
<evidence type="ECO:0000256" key="1">
    <source>
        <dbReference type="SAM" id="MobiDB-lite"/>
    </source>
</evidence>
<feature type="region of interest" description="Disordered" evidence="1">
    <location>
        <begin position="1"/>
        <end position="28"/>
    </location>
</feature>
<accession>A0A4Y7SIT3</accession>
<dbReference type="AlphaFoldDB" id="A0A4Y7SIT3"/>
<sequence>MLPVLRSPPARQDIQAPRARRFQRRQDPHVQTKLRLILLRHPHERKEHRPDGANAPGPRGSLRVEHDPLVDDPFQEVPLAFSDTFVVVEFQGEEHNEGPCREGHGGDEVERELGEEDGCVDGVGREEECEYEEEPHLFDVWGYWGVRYVLDARDDGMMRVPLKIAEVKERCCPRCFVSSWLYLVSSVLLPPPSYLVAVVVVEG</sequence>
<feature type="region of interest" description="Disordered" evidence="1">
    <location>
        <begin position="40"/>
        <end position="61"/>
    </location>
</feature>
<protein>
    <submittedName>
        <fullName evidence="2">Uncharacterized protein</fullName>
    </submittedName>
</protein>